<reference evidence="1 2" key="1">
    <citation type="journal article" date="2016" name="Genome Biol. Evol.">
        <title>Divergent and convergent evolution of fungal pathogenicity.</title>
        <authorList>
            <person name="Shang Y."/>
            <person name="Xiao G."/>
            <person name="Zheng P."/>
            <person name="Cen K."/>
            <person name="Zhan S."/>
            <person name="Wang C."/>
        </authorList>
    </citation>
    <scope>NUCLEOTIDE SEQUENCE [LARGE SCALE GENOMIC DNA]</scope>
    <source>
        <strain evidence="1 2">RCEF 264</strain>
    </source>
</reference>
<sequence length="202" mass="22551">MTPESSVNDEGQGTYATVWPHDVNNLDDILGLLKDYEGRYEIVKSRTTGKTIYISVENLDTFTIEKLQRSPSANLADYAEAFHRHYPVPEKIGIILTDESATRMPGPAITVEEFLNEEGAGTNASIWPRDGKITEEILSLIKDYDGRYHIIGSMESCSFIIVDDLDVDTIVKLQKCPDIGMAYYMSAMLRKFPDPGDPVAPL</sequence>
<dbReference type="Proteomes" id="UP000076874">
    <property type="component" value="Unassembled WGS sequence"/>
</dbReference>
<name>A0A167MNU7_9HYPO</name>
<proteinExistence type="predicted"/>
<accession>A0A167MNU7</accession>
<evidence type="ECO:0000313" key="2">
    <source>
        <dbReference type="Proteomes" id="UP000076874"/>
    </source>
</evidence>
<comment type="caution">
    <text evidence="1">The sequence shown here is derived from an EMBL/GenBank/DDBJ whole genome shotgun (WGS) entry which is preliminary data.</text>
</comment>
<gene>
    <name evidence="1" type="ORF">SPI_08833</name>
</gene>
<evidence type="ECO:0000313" key="1">
    <source>
        <dbReference type="EMBL" id="OAA54587.1"/>
    </source>
</evidence>
<keyword evidence="2" id="KW-1185">Reference proteome</keyword>
<protein>
    <submittedName>
        <fullName evidence="1">Uncharacterized protein</fullName>
    </submittedName>
</protein>
<dbReference type="EMBL" id="AZHD01000023">
    <property type="protein sequence ID" value="OAA54587.1"/>
    <property type="molecule type" value="Genomic_DNA"/>
</dbReference>
<organism evidence="1 2">
    <name type="scientific">Niveomyces insectorum RCEF 264</name>
    <dbReference type="NCBI Taxonomy" id="1081102"/>
    <lineage>
        <taxon>Eukaryota</taxon>
        <taxon>Fungi</taxon>
        <taxon>Dikarya</taxon>
        <taxon>Ascomycota</taxon>
        <taxon>Pezizomycotina</taxon>
        <taxon>Sordariomycetes</taxon>
        <taxon>Hypocreomycetidae</taxon>
        <taxon>Hypocreales</taxon>
        <taxon>Cordycipitaceae</taxon>
        <taxon>Niveomyces</taxon>
    </lineage>
</organism>
<dbReference type="AlphaFoldDB" id="A0A167MNU7"/>